<dbReference type="PANTHER" id="PTHR33064:SF37">
    <property type="entry name" value="RIBONUCLEASE H"/>
    <property type="match status" value="1"/>
</dbReference>
<dbReference type="Gene3D" id="3.30.70.270">
    <property type="match status" value="2"/>
</dbReference>
<dbReference type="SUPFAM" id="SSF56672">
    <property type="entry name" value="DNA/RNA polymerases"/>
    <property type="match status" value="1"/>
</dbReference>
<dbReference type="InterPro" id="IPR041373">
    <property type="entry name" value="RT_RNaseH"/>
</dbReference>
<dbReference type="GO" id="GO:0004519">
    <property type="term" value="F:endonuclease activity"/>
    <property type="evidence" value="ECO:0007669"/>
    <property type="project" value="UniProtKB-KW"/>
</dbReference>
<dbReference type="InterPro" id="IPR043502">
    <property type="entry name" value="DNA/RNA_pol_sf"/>
</dbReference>
<proteinExistence type="inferred from homology"/>
<feature type="domain" description="Reverse transcriptase" evidence="13">
    <location>
        <begin position="241"/>
        <end position="471"/>
    </location>
</feature>
<evidence type="ECO:0000256" key="11">
    <source>
        <dbReference type="ARBA" id="ARBA00022918"/>
    </source>
</evidence>
<accession>A0AA95Z289</accession>
<dbReference type="CDD" id="cd00303">
    <property type="entry name" value="retropepsin_like"/>
    <property type="match status" value="1"/>
</dbReference>
<dbReference type="PRINTS" id="PR00731">
    <property type="entry name" value="CAULIMOPTASE"/>
</dbReference>
<evidence type="ECO:0000256" key="2">
    <source>
        <dbReference type="ARBA" id="ARBA00012493"/>
    </source>
</evidence>
<evidence type="ECO:0000256" key="10">
    <source>
        <dbReference type="ARBA" id="ARBA00022801"/>
    </source>
</evidence>
<name>A0AA95Z289_9VIRU</name>
<dbReference type="PANTHER" id="PTHR33064">
    <property type="entry name" value="POL PROTEIN"/>
    <property type="match status" value="1"/>
</dbReference>
<dbReference type="EMBL" id="OR208179">
    <property type="protein sequence ID" value="WNH14479.1"/>
    <property type="molecule type" value="Genomic_DNA"/>
</dbReference>
<evidence type="ECO:0000256" key="9">
    <source>
        <dbReference type="ARBA" id="ARBA00022759"/>
    </source>
</evidence>
<protein>
    <recommendedName>
        <fullName evidence="3">Enzymatic polyprotein</fullName>
        <ecNumber evidence="2">2.7.7.49</ecNumber>
    </recommendedName>
</protein>
<keyword evidence="9" id="KW-0255">Endonuclease</keyword>
<dbReference type="InterPro" id="IPR000588">
    <property type="entry name" value="Pept_A3A"/>
</dbReference>
<keyword evidence="10" id="KW-0378">Hydrolase</keyword>
<evidence type="ECO:0000313" key="14">
    <source>
        <dbReference type="EMBL" id="WNH14479.1"/>
    </source>
</evidence>
<evidence type="ECO:0000256" key="7">
    <source>
        <dbReference type="ARBA" id="ARBA00022722"/>
    </source>
</evidence>
<evidence type="ECO:0000259" key="13">
    <source>
        <dbReference type="PROSITE" id="PS50878"/>
    </source>
</evidence>
<keyword evidence="8" id="KW-0064">Aspartyl protease</keyword>
<evidence type="ECO:0000256" key="4">
    <source>
        <dbReference type="ARBA" id="ARBA00022670"/>
    </source>
</evidence>
<dbReference type="Pfam" id="PF02160">
    <property type="entry name" value="Peptidase_A3"/>
    <property type="match status" value="1"/>
</dbReference>
<gene>
    <name evidence="14" type="primary">orf5</name>
</gene>
<dbReference type="Gene3D" id="2.40.70.10">
    <property type="entry name" value="Acid Proteases"/>
    <property type="match status" value="1"/>
</dbReference>
<dbReference type="GO" id="GO:0003964">
    <property type="term" value="F:RNA-directed DNA polymerase activity"/>
    <property type="evidence" value="ECO:0007669"/>
    <property type="project" value="UniProtKB-KW"/>
</dbReference>
<keyword evidence="6" id="KW-0548">Nucleotidyltransferase</keyword>
<dbReference type="GO" id="GO:0006508">
    <property type="term" value="P:proteolysis"/>
    <property type="evidence" value="ECO:0007669"/>
    <property type="project" value="UniProtKB-KW"/>
</dbReference>
<dbReference type="InterPro" id="IPR043128">
    <property type="entry name" value="Rev_trsase/Diguanyl_cyclase"/>
</dbReference>
<organism evidence="14">
    <name type="scientific">Physostegia virginiana caulimovirus 2</name>
    <dbReference type="NCBI Taxonomy" id="3075964"/>
    <lineage>
        <taxon>Viruses</taxon>
        <taxon>Riboviria</taxon>
        <taxon>Pararnavirae</taxon>
        <taxon>Artverviricota</taxon>
        <taxon>Revtraviricetes</taxon>
        <taxon>Ortervirales</taxon>
        <taxon>Caulimoviridae</taxon>
        <taxon>Caulimovirus</taxon>
    </lineage>
</organism>
<keyword evidence="5" id="KW-0808">Transferase</keyword>
<evidence type="ECO:0000256" key="5">
    <source>
        <dbReference type="ARBA" id="ARBA00022679"/>
    </source>
</evidence>
<evidence type="ECO:0000256" key="6">
    <source>
        <dbReference type="ARBA" id="ARBA00022695"/>
    </source>
</evidence>
<dbReference type="Gene3D" id="3.10.10.10">
    <property type="entry name" value="HIV Type 1 Reverse Transcriptase, subunit A, domain 1"/>
    <property type="match status" value="1"/>
</dbReference>
<dbReference type="EC" id="2.7.7.49" evidence="2"/>
<keyword evidence="11 14" id="KW-0695">RNA-directed DNA polymerase</keyword>
<dbReference type="InterPro" id="IPR000477">
    <property type="entry name" value="RT_dom"/>
</dbReference>
<reference evidence="14" key="1">
    <citation type="submission" date="2023-06" db="EMBL/GenBank/DDBJ databases">
        <title>Identification of viral pathogens in a Physostegia virginiana plant by high-throughput sequencing.</title>
        <authorList>
            <person name="Dong J."/>
            <person name="Fu S."/>
            <person name="Chen Y."/>
            <person name="Cao M."/>
            <person name="Zhou X."/>
            <person name="Wu J."/>
        </authorList>
    </citation>
    <scope>NUCLEOTIDE SEQUENCE</scope>
</reference>
<evidence type="ECO:0000256" key="1">
    <source>
        <dbReference type="ARBA" id="ARBA00007938"/>
    </source>
</evidence>
<dbReference type="Pfam" id="PF17917">
    <property type="entry name" value="RT_RNaseH"/>
    <property type="match status" value="1"/>
</dbReference>
<dbReference type="PROSITE" id="PS50878">
    <property type="entry name" value="RT_POL"/>
    <property type="match status" value="1"/>
</dbReference>
<sequence>MNLIRLQKLNQKLHPKNQILIHQMMSNSQISFCEEEFSQYRLNNFQELLHVNITNPNSIYIEGQFSFEGYRKINIHCYVDTGASLCIASKNVIPPELWENTPKPIQVKIANKEILELDKVCKNLQVKFESKIFTIHTVYQQETGIDLIIGNNFCRYYCPFVQTLDKIAFTLGKETIWIPKVTKALAVADDKFLESYKKYSKIQPKLGTNIWKEDIHSQDRYFLAIEKYQLIERLLDEVCSENPIDPKKSKNWMKASIKLINPDTVIKVKPMRYSPKDRDEFDVQIKELLDLGVIIPSMSPHQSPAFLVENEAEKRRGKKRMVVNYKAINEATVGDGHNLPNIQELLTLFRGKTIFSSFDCKSGFWQVLLDEQSQLLTAFTCPQGHYQWKVVPFGLKQAPSIFQRHMQNALRGTEKFCTVYVDDIIVFSDTETEHFNHVLTVLGLIKKYGILLSKKKAKLFKEQIDILGLEIDKGFHKPQNHILENIHKFPDNLEDKKQLQRFLGVLTYAEAYIPKLASMRKPLQAKLKKDVIWNWSAEDTNYIKKIKKGLTNFPKLYLPKPEDFMILETDASNFDWGCVLKARTPNNDELICRYGSGSFAGAQLNYHSNDKEILAVKRGISKFLVYLKPVKFLVRTDNKNFTYFLKNKIDGKDNNGRRVRWQNWFYYFDFEVEHLAGTK</sequence>
<dbReference type="InterPro" id="IPR051320">
    <property type="entry name" value="Viral_Replic_Matur_Polypro"/>
</dbReference>
<dbReference type="CDD" id="cd01647">
    <property type="entry name" value="RT_LTR"/>
    <property type="match status" value="1"/>
</dbReference>
<evidence type="ECO:0000256" key="3">
    <source>
        <dbReference type="ARBA" id="ARBA00013718"/>
    </source>
</evidence>
<comment type="function">
    <text evidence="12">Encodes for at least two polypeptides: protease (PR) and reverse transcriptase (RT). The protease processes the polyprotein in cis. Reverse transcriptase is multifunctional enzyme that converts the viral RNA genome into dsDNA in viral cytoplasmic capsids. This enzyme displays a DNA polymerase activity that can copy either DNA or RNA templates, and a ribonuclease H (RNase H) activity that cleaves the RNA strand of RNA-DNA heteroduplexes in a partially processive 3'- to 5'-endonucleasic mode. Neo-synthesized pregenomic RNA (pgRNA) are encapsidated, and reverse-transcribed inside the nucleocapsid. Partial (+)DNA is synthesized from the (-)DNA template and generates the relaxed circular DNA (RC-DNA) genome. After budding and infection, the RC-DNA migrates in the nucleus, and is converted into a plasmid-like covalently closed circular DNA (cccDNA).</text>
</comment>
<keyword evidence="4" id="KW-0645">Protease</keyword>
<evidence type="ECO:0000256" key="8">
    <source>
        <dbReference type="ARBA" id="ARBA00022750"/>
    </source>
</evidence>
<keyword evidence="7" id="KW-0540">Nuclease</keyword>
<dbReference type="CDD" id="cd09274">
    <property type="entry name" value="RNase_HI_RT_Ty3"/>
    <property type="match status" value="1"/>
</dbReference>
<dbReference type="Pfam" id="PF00078">
    <property type="entry name" value="RVT_1"/>
    <property type="match status" value="1"/>
</dbReference>
<dbReference type="GO" id="GO:0004190">
    <property type="term" value="F:aspartic-type endopeptidase activity"/>
    <property type="evidence" value="ECO:0007669"/>
    <property type="project" value="UniProtKB-KW"/>
</dbReference>
<dbReference type="InterPro" id="IPR021109">
    <property type="entry name" value="Peptidase_aspartic_dom_sf"/>
</dbReference>
<evidence type="ECO:0000256" key="12">
    <source>
        <dbReference type="ARBA" id="ARBA00025678"/>
    </source>
</evidence>
<comment type="similarity">
    <text evidence="1">Belongs to the caulimoviridae enzymatic polyprotein family.</text>
</comment>